<comment type="similarity">
    <text evidence="1">Belongs to the SLBP family.</text>
</comment>
<dbReference type="Gene3D" id="1.10.8.1120">
    <property type="entry name" value="Histone RNA hairpin-binding protein RNA-binding domain"/>
    <property type="match status" value="1"/>
</dbReference>
<dbReference type="PANTHER" id="PTHR17408:SF7">
    <property type="entry name" value="HISTONE RNA HAIRPIN-BINDING PROTEIN"/>
    <property type="match status" value="1"/>
</dbReference>
<dbReference type="Pfam" id="PF15247">
    <property type="entry name" value="SLBP_RNA_bind"/>
    <property type="match status" value="1"/>
</dbReference>
<evidence type="ECO:0000313" key="6">
    <source>
        <dbReference type="Proteomes" id="UP000314986"/>
    </source>
</evidence>
<proteinExistence type="inferred from homology"/>
<keyword evidence="2" id="KW-0694">RNA-binding</keyword>
<feature type="compositionally biased region" description="Polar residues" evidence="3">
    <location>
        <begin position="279"/>
        <end position="294"/>
    </location>
</feature>
<dbReference type="InterPro" id="IPR026502">
    <property type="entry name" value="SLBP1/SLBP2"/>
</dbReference>
<evidence type="ECO:0000313" key="5">
    <source>
        <dbReference type="Ensembl" id="ENSCMIP00000023039.1"/>
    </source>
</evidence>
<feature type="compositionally biased region" description="Basic and acidic residues" evidence="3">
    <location>
        <begin position="60"/>
        <end position="71"/>
    </location>
</feature>
<reference evidence="5" key="5">
    <citation type="submission" date="2025-09" db="UniProtKB">
        <authorList>
            <consortium name="Ensembl"/>
        </authorList>
    </citation>
    <scope>IDENTIFICATION</scope>
</reference>
<sequence>MLTSGEGSAYCWGRYGFISPPPTPPGGRTDCAAPALRSFCLHPGSRRRPPPCRWSCGRKRGADGKLRRQDDSDATVFDESKDWSADSSQADIRVTSFTTPESEGPVSRCSSGDWGSAVEEEETRQTIYQDLKRYRRRLLLNDFNEQEKDCSSESSSCSRESLVSSELETDEVVLMRRQKQINYGKNTIAYDRFTREVPKHLRKPGVHPRTPNKFKKFSRRSWDQQIRLWRISLHDWDPPAEGSDLQTITTLDLDDVMETESVNGSGESGISSLGGRGCTPNNMPSSQVSSSTTPMKPKEFTSFDERNEFNLQDCLADTDEVDSLLS</sequence>
<evidence type="ECO:0000256" key="1">
    <source>
        <dbReference type="ARBA" id="ARBA00006151"/>
    </source>
</evidence>
<reference evidence="5" key="4">
    <citation type="submission" date="2025-08" db="UniProtKB">
        <authorList>
            <consortium name="Ensembl"/>
        </authorList>
    </citation>
    <scope>IDENTIFICATION</scope>
</reference>
<dbReference type="InterPro" id="IPR038294">
    <property type="entry name" value="SLBP_RNA_bind_sf"/>
</dbReference>
<dbReference type="GO" id="GO:0051028">
    <property type="term" value="P:mRNA transport"/>
    <property type="evidence" value="ECO:0007669"/>
    <property type="project" value="TreeGrafter"/>
</dbReference>
<dbReference type="GO" id="GO:0071207">
    <property type="term" value="F:histone pre-mRNA stem-loop binding"/>
    <property type="evidence" value="ECO:0007669"/>
    <property type="project" value="TreeGrafter"/>
</dbReference>
<reference evidence="6" key="1">
    <citation type="journal article" date="2006" name="Science">
        <title>Ancient noncoding elements conserved in the human genome.</title>
        <authorList>
            <person name="Venkatesh B."/>
            <person name="Kirkness E.F."/>
            <person name="Loh Y.H."/>
            <person name="Halpern A.L."/>
            <person name="Lee A.P."/>
            <person name="Johnson J."/>
            <person name="Dandona N."/>
            <person name="Viswanathan L.D."/>
            <person name="Tay A."/>
            <person name="Venter J.C."/>
            <person name="Strausberg R.L."/>
            <person name="Brenner S."/>
        </authorList>
    </citation>
    <scope>NUCLEOTIDE SEQUENCE [LARGE SCALE GENOMIC DNA]</scope>
</reference>
<accession>A0A4W3HZQ8</accession>
<gene>
    <name evidence="5" type="primary">slbp</name>
</gene>
<dbReference type="AlphaFoldDB" id="A0A4W3HZQ8"/>
<evidence type="ECO:0000256" key="3">
    <source>
        <dbReference type="SAM" id="MobiDB-lite"/>
    </source>
</evidence>
<dbReference type="GO" id="GO:0005737">
    <property type="term" value="C:cytoplasm"/>
    <property type="evidence" value="ECO:0007669"/>
    <property type="project" value="TreeGrafter"/>
</dbReference>
<name>A0A4W3HZQ8_CALMI</name>
<protein>
    <submittedName>
        <fullName evidence="5">Stem-loop binding protein</fullName>
    </submittedName>
</protein>
<reference evidence="6" key="3">
    <citation type="journal article" date="2014" name="Nature">
        <title>Elephant shark genome provides unique insights into gnathostome evolution.</title>
        <authorList>
            <consortium name="International Elephant Shark Genome Sequencing Consortium"/>
            <person name="Venkatesh B."/>
            <person name="Lee A.P."/>
            <person name="Ravi V."/>
            <person name="Maurya A.K."/>
            <person name="Lian M.M."/>
            <person name="Swann J.B."/>
            <person name="Ohta Y."/>
            <person name="Flajnik M.F."/>
            <person name="Sutoh Y."/>
            <person name="Kasahara M."/>
            <person name="Hoon S."/>
            <person name="Gangu V."/>
            <person name="Roy S.W."/>
            <person name="Irimia M."/>
            <person name="Korzh V."/>
            <person name="Kondrychyn I."/>
            <person name="Lim Z.W."/>
            <person name="Tay B.H."/>
            <person name="Tohari S."/>
            <person name="Kong K.W."/>
            <person name="Ho S."/>
            <person name="Lorente-Galdos B."/>
            <person name="Quilez J."/>
            <person name="Marques-Bonet T."/>
            <person name="Raney B.J."/>
            <person name="Ingham P.W."/>
            <person name="Tay A."/>
            <person name="Hillier L.W."/>
            <person name="Minx P."/>
            <person name="Boehm T."/>
            <person name="Wilson R.K."/>
            <person name="Brenner S."/>
            <person name="Warren W.C."/>
        </authorList>
    </citation>
    <scope>NUCLEOTIDE SEQUENCE [LARGE SCALE GENOMIC DNA]</scope>
</reference>
<dbReference type="InParanoid" id="A0A4W3HZQ8"/>
<evidence type="ECO:0000256" key="2">
    <source>
        <dbReference type="ARBA" id="ARBA00022884"/>
    </source>
</evidence>
<dbReference type="GO" id="GO:0003729">
    <property type="term" value="F:mRNA binding"/>
    <property type="evidence" value="ECO:0007669"/>
    <property type="project" value="InterPro"/>
</dbReference>
<dbReference type="STRING" id="7868.ENSCMIP00000023039"/>
<dbReference type="PANTHER" id="PTHR17408">
    <property type="entry name" value="HISTONE RNA HAIRPIN-BINDING PROTEIN"/>
    <property type="match status" value="1"/>
</dbReference>
<dbReference type="Ensembl" id="ENSCMIT00000023435.1">
    <property type="protein sequence ID" value="ENSCMIP00000023039.1"/>
    <property type="gene ID" value="ENSCMIG00000010340.1"/>
</dbReference>
<dbReference type="GeneTree" id="ENSGT00390000008738"/>
<dbReference type="Proteomes" id="UP000314986">
    <property type="component" value="Unassembled WGS sequence"/>
</dbReference>
<reference evidence="6" key="2">
    <citation type="journal article" date="2007" name="PLoS Biol.">
        <title>Survey sequencing and comparative analysis of the elephant shark (Callorhinchus milii) genome.</title>
        <authorList>
            <person name="Venkatesh B."/>
            <person name="Kirkness E.F."/>
            <person name="Loh Y.H."/>
            <person name="Halpern A.L."/>
            <person name="Lee A.P."/>
            <person name="Johnson J."/>
            <person name="Dandona N."/>
            <person name="Viswanathan L.D."/>
            <person name="Tay A."/>
            <person name="Venter J.C."/>
            <person name="Strausberg R.L."/>
            <person name="Brenner S."/>
        </authorList>
    </citation>
    <scope>NUCLEOTIDE SEQUENCE [LARGE SCALE GENOMIC DNA]</scope>
</reference>
<dbReference type="GO" id="GO:0006398">
    <property type="term" value="P:mRNA 3'-end processing by stem-loop binding and cleavage"/>
    <property type="evidence" value="ECO:0007669"/>
    <property type="project" value="TreeGrafter"/>
</dbReference>
<dbReference type="GO" id="GO:0071204">
    <property type="term" value="C:histone pre-mRNA 3'end processing complex"/>
    <property type="evidence" value="ECO:0007669"/>
    <property type="project" value="TreeGrafter"/>
</dbReference>
<evidence type="ECO:0000259" key="4">
    <source>
        <dbReference type="Pfam" id="PF15247"/>
    </source>
</evidence>
<feature type="region of interest" description="Disordered" evidence="3">
    <location>
        <begin position="59"/>
        <end position="115"/>
    </location>
</feature>
<feature type="domain" description="Histone RNA hairpin-binding protein RNA-binding" evidence="4">
    <location>
        <begin position="170"/>
        <end position="238"/>
    </location>
</feature>
<keyword evidence="6" id="KW-1185">Reference proteome</keyword>
<organism evidence="5 6">
    <name type="scientific">Callorhinchus milii</name>
    <name type="common">Ghost shark</name>
    <dbReference type="NCBI Taxonomy" id="7868"/>
    <lineage>
        <taxon>Eukaryota</taxon>
        <taxon>Metazoa</taxon>
        <taxon>Chordata</taxon>
        <taxon>Craniata</taxon>
        <taxon>Vertebrata</taxon>
        <taxon>Chondrichthyes</taxon>
        <taxon>Holocephali</taxon>
        <taxon>Chimaeriformes</taxon>
        <taxon>Callorhinchidae</taxon>
        <taxon>Callorhinchus</taxon>
    </lineage>
</organism>
<dbReference type="InterPro" id="IPR029344">
    <property type="entry name" value="SLBP_RNA_bind"/>
</dbReference>
<feature type="compositionally biased region" description="Polar residues" evidence="3">
    <location>
        <begin position="85"/>
        <end position="101"/>
    </location>
</feature>
<feature type="region of interest" description="Disordered" evidence="3">
    <location>
        <begin position="260"/>
        <end position="303"/>
    </location>
</feature>